<evidence type="ECO:0000259" key="1">
    <source>
        <dbReference type="PROSITE" id="PS50878"/>
    </source>
</evidence>
<dbReference type="PANTHER" id="PTHR34047">
    <property type="entry name" value="NUCLEAR INTRON MATURASE 1, MITOCHONDRIAL-RELATED"/>
    <property type="match status" value="1"/>
</dbReference>
<proteinExistence type="predicted"/>
<dbReference type="EMBL" id="LN483074">
    <property type="protein sequence ID" value="CEA02173.1"/>
    <property type="molecule type" value="Genomic_DNA"/>
</dbReference>
<feature type="domain" description="Reverse transcriptase" evidence="1">
    <location>
        <begin position="1"/>
        <end position="280"/>
    </location>
</feature>
<protein>
    <submittedName>
        <fullName evidence="2">Group II intron-encoded protein LtrA</fullName>
    </submittedName>
</protein>
<dbReference type="GO" id="GO:0006397">
    <property type="term" value="P:mRNA processing"/>
    <property type="evidence" value="ECO:0007669"/>
    <property type="project" value="InterPro"/>
</dbReference>
<dbReference type="InterPro" id="IPR024937">
    <property type="entry name" value="Domain_X"/>
</dbReference>
<sequence length="439" mass="51082">MQSSEIVLYNLSKQAMKDDFQFNRLYRHLYNEDFYITAYNNLNKNTGSVKNSDVTIQAIIASLQDESYQPNPIRHTSIPTIMDRLVQEVCRMVLVAIYEPKLSQHTHSFRPKRSCHTALAEIQQTFTAVNWLIEGNIHEFFTTMNHHLFIKLLRKHIKDEKWIRLMWKFLKAGYMDNWQFQQTYSGTPQGKYLSPVMAMIYLNELDAYIKNDLQPSFKAIKYVRYANAFIIGINGSKADCKKVQQAIANFLNDQLQLTLSAAQTSITHRTKNARFLNYDISIRDDGRVPQSNRGRVHLRMPNGTIENVIVKNKMVKNIDAKQWDMLHRPKLVGLPDLAIVERYNRELLGLYHYYALAENVSRKMGQLHHVMSYSCLKTLGNKYKSTVPKMKKALQQGKYWGVTYQTTQGEKIAYFYHDGFKKGTAALQPEVDQLPNLYV</sequence>
<dbReference type="HOGENOM" id="CLU_013584_3_1_9"/>
<name>A0A078M3S6_9BACL</name>
<dbReference type="InterPro" id="IPR043502">
    <property type="entry name" value="DNA/RNA_pol_sf"/>
</dbReference>
<dbReference type="PANTHER" id="PTHR34047:SF8">
    <property type="entry name" value="PROTEIN YKFC"/>
    <property type="match status" value="1"/>
</dbReference>
<accession>A0A078M3S6</accession>
<dbReference type="InterPro" id="IPR051083">
    <property type="entry name" value="GrpII_Intron_Splice-Mob/Def"/>
</dbReference>
<dbReference type="CDD" id="cd01651">
    <property type="entry name" value="RT_G2_intron"/>
    <property type="match status" value="1"/>
</dbReference>
<evidence type="ECO:0000313" key="2">
    <source>
        <dbReference type="EMBL" id="CEA02173.1"/>
    </source>
</evidence>
<dbReference type="Pfam" id="PF01348">
    <property type="entry name" value="Intron_maturas2"/>
    <property type="match status" value="1"/>
</dbReference>
<dbReference type="SUPFAM" id="SSF56672">
    <property type="entry name" value="DNA/RNA polymerases"/>
    <property type="match status" value="1"/>
</dbReference>
<organism evidence="2">
    <name type="scientific">Metalysinibacillus saudimassiliensis</name>
    <dbReference type="NCBI Taxonomy" id="1461583"/>
    <lineage>
        <taxon>Bacteria</taxon>
        <taxon>Bacillati</taxon>
        <taxon>Bacillota</taxon>
        <taxon>Bacilli</taxon>
        <taxon>Bacillales</taxon>
        <taxon>Caryophanaceae</taxon>
        <taxon>Metalysinibacillus</taxon>
    </lineage>
</organism>
<dbReference type="PROSITE" id="PS50878">
    <property type="entry name" value="RT_POL"/>
    <property type="match status" value="1"/>
</dbReference>
<dbReference type="Pfam" id="PF00078">
    <property type="entry name" value="RVT_1"/>
    <property type="match status" value="1"/>
</dbReference>
<dbReference type="AlphaFoldDB" id="A0A078M3S6"/>
<gene>
    <name evidence="2" type="primary">ltrA_1</name>
    <name evidence="2" type="ORF">BN1050_01157</name>
</gene>
<dbReference type="PATRIC" id="fig|1461583.4.peg.1118"/>
<reference evidence="2" key="1">
    <citation type="submission" date="2014-07" db="EMBL/GenBank/DDBJ databases">
        <authorList>
            <person name="Urmite Genomes Urmite Genomes"/>
        </authorList>
    </citation>
    <scope>NUCLEOTIDE SEQUENCE</scope>
    <source>
        <strain evidence="2">13S34_air</strain>
    </source>
</reference>
<dbReference type="InterPro" id="IPR000477">
    <property type="entry name" value="RT_dom"/>
</dbReference>